<evidence type="ECO:0000313" key="2">
    <source>
        <dbReference type="EMBL" id="MCM6772741.1"/>
    </source>
</evidence>
<protein>
    <recommendedName>
        <fullName evidence="1">Rv3660c-like CheY-like N-terminal domain-containing protein</fullName>
    </recommendedName>
</protein>
<dbReference type="GO" id="GO:0051782">
    <property type="term" value="P:negative regulation of cell division"/>
    <property type="evidence" value="ECO:0007669"/>
    <property type="project" value="TreeGrafter"/>
</dbReference>
<sequence>MNSVAALAPSALVLITDQRLREEVRRIAAAADRGLDERRPPVGRHAWLEAGAVILDTPNARQCAAAGCPRRPGIILVTAGEAELADWQAAAAVGTDLVLALPAAADRLIEAFADNIHRGPSDGAAVAIVGAGGGAGASVLAAAVALTAAAERFRRDVLLVDGDPLGGGLDLLLGIESTAGLRWPDLVVEDGRVAAHALHDALPAVAPRLSLLSCARVDDGPPHDIRPAAARAVVAAGRAAGDLVVCDVSTAHGPHTDHMLDAADLVVLLVPARLRAIAAARAVAAHIRPRNTNQALVIRGPAPGGLRAPEIAESLSLPLLSTLRPQPSLPHRLERTGLGTPHGPLRTAAHAVLDALPEVIR</sequence>
<accession>A0A9X2E6V9</accession>
<dbReference type="InterPro" id="IPR022521">
    <property type="entry name" value="Rv3660c"/>
</dbReference>
<dbReference type="PANTHER" id="PTHR43384">
    <property type="entry name" value="SEPTUM SITE-DETERMINING PROTEIN MIND HOMOLOG, CHLOROPLASTIC-RELATED"/>
    <property type="match status" value="1"/>
</dbReference>
<dbReference type="GO" id="GO:0016887">
    <property type="term" value="F:ATP hydrolysis activity"/>
    <property type="evidence" value="ECO:0007669"/>
    <property type="project" value="TreeGrafter"/>
</dbReference>
<evidence type="ECO:0000313" key="3">
    <source>
        <dbReference type="Proteomes" id="UP001139157"/>
    </source>
</evidence>
<dbReference type="GO" id="GO:0005524">
    <property type="term" value="F:ATP binding"/>
    <property type="evidence" value="ECO:0007669"/>
    <property type="project" value="TreeGrafter"/>
</dbReference>
<comment type="caution">
    <text evidence="2">The sequence shown here is derived from an EMBL/GenBank/DDBJ whole genome shotgun (WGS) entry which is preliminary data.</text>
</comment>
<reference evidence="2" key="1">
    <citation type="submission" date="2022-06" db="EMBL/GenBank/DDBJ databases">
        <title>Novel species in genus nocardia.</title>
        <authorList>
            <person name="Li F."/>
        </authorList>
    </citation>
    <scope>NUCLEOTIDE SEQUENCE</scope>
    <source>
        <strain evidence="2">CDC141</strain>
    </source>
</reference>
<dbReference type="AlphaFoldDB" id="A0A9X2E6V9"/>
<dbReference type="InterPro" id="IPR059050">
    <property type="entry name" value="Rv3660c_N"/>
</dbReference>
<dbReference type="InterPro" id="IPR027417">
    <property type="entry name" value="P-loop_NTPase"/>
</dbReference>
<dbReference type="GO" id="GO:0005829">
    <property type="term" value="C:cytosol"/>
    <property type="evidence" value="ECO:0007669"/>
    <property type="project" value="TreeGrafter"/>
</dbReference>
<dbReference type="GO" id="GO:0009898">
    <property type="term" value="C:cytoplasmic side of plasma membrane"/>
    <property type="evidence" value="ECO:0007669"/>
    <property type="project" value="TreeGrafter"/>
</dbReference>
<feature type="domain" description="Rv3660c-like CheY-like N-terminal" evidence="1">
    <location>
        <begin position="15"/>
        <end position="120"/>
    </location>
</feature>
<evidence type="ECO:0000259" key="1">
    <source>
        <dbReference type="Pfam" id="PF26563"/>
    </source>
</evidence>
<dbReference type="EMBL" id="JAMRXG010000002">
    <property type="protein sequence ID" value="MCM6772741.1"/>
    <property type="molecule type" value="Genomic_DNA"/>
</dbReference>
<dbReference type="Proteomes" id="UP001139157">
    <property type="component" value="Unassembled WGS sequence"/>
</dbReference>
<dbReference type="PANTHER" id="PTHR43384:SF11">
    <property type="entry name" value="SEPTUM SITE DETERMINING PROTEIN"/>
    <property type="match status" value="1"/>
</dbReference>
<dbReference type="InterPro" id="IPR050625">
    <property type="entry name" value="ParA/MinD_ATPase"/>
</dbReference>
<dbReference type="Gene3D" id="3.40.50.300">
    <property type="entry name" value="P-loop containing nucleotide triphosphate hydrolases"/>
    <property type="match status" value="1"/>
</dbReference>
<gene>
    <name evidence="2" type="ORF">NDR86_04550</name>
</gene>
<organism evidence="2 3">
    <name type="scientific">Nocardia pulmonis</name>
    <dbReference type="NCBI Taxonomy" id="2951408"/>
    <lineage>
        <taxon>Bacteria</taxon>
        <taxon>Bacillati</taxon>
        <taxon>Actinomycetota</taxon>
        <taxon>Actinomycetes</taxon>
        <taxon>Mycobacteriales</taxon>
        <taxon>Nocardiaceae</taxon>
        <taxon>Nocardia</taxon>
    </lineage>
</organism>
<keyword evidence="3" id="KW-1185">Reference proteome</keyword>
<dbReference type="RefSeq" id="WP_251909724.1">
    <property type="nucleotide sequence ID" value="NZ_JAMRXG010000002.1"/>
</dbReference>
<dbReference type="Pfam" id="PF26563">
    <property type="entry name" value="Rv3660c_N"/>
    <property type="match status" value="1"/>
</dbReference>
<dbReference type="SUPFAM" id="SSF52540">
    <property type="entry name" value="P-loop containing nucleoside triphosphate hydrolases"/>
    <property type="match status" value="1"/>
</dbReference>
<dbReference type="NCBIfam" id="TIGR03815">
    <property type="entry name" value="CpaE_hom_Actino"/>
    <property type="match status" value="1"/>
</dbReference>
<name>A0A9X2E6V9_9NOCA</name>
<proteinExistence type="predicted"/>